<feature type="transmembrane region" description="Helical" evidence="12">
    <location>
        <begin position="462"/>
        <end position="485"/>
    </location>
</feature>
<feature type="transmembrane region" description="Helical" evidence="12">
    <location>
        <begin position="371"/>
        <end position="394"/>
    </location>
</feature>
<dbReference type="Gene3D" id="3.50.30.30">
    <property type="match status" value="1"/>
</dbReference>
<evidence type="ECO:0000256" key="9">
    <source>
        <dbReference type="ARBA" id="ARBA00022989"/>
    </source>
</evidence>
<evidence type="ECO:0000256" key="5">
    <source>
        <dbReference type="ARBA" id="ARBA00022692"/>
    </source>
</evidence>
<dbReference type="PANTHER" id="PTHR12174:SF90">
    <property type="entry name" value="SIGNAL PEPTIDE PEPTIDASE-LIKE 3"/>
    <property type="match status" value="1"/>
</dbReference>
<dbReference type="Proteomes" id="UP001497516">
    <property type="component" value="Chromosome 2"/>
</dbReference>
<dbReference type="InterPro" id="IPR007369">
    <property type="entry name" value="Peptidase_A22B_SPP"/>
</dbReference>
<sequence>MALSFPIGRVIFCIFFWFSLLVGCFGDGGSNKDPSKSAPGCDNPYKLVKVDNWVNGVAGETYTGVTARFGAILPLEVDKSVKLPAVVANPLTCCSAPSTKLSNSVALVARGDCSFNAKANIAQSNGAKALLVINDDEGTNEMGCDDDTPATNITIPIVMVPKSTGESFRKAMQEGHKVEIGLWAPDRPVVSLSVAFLWLMAVSTVATASLWPEIAKTKDTEPRYDDFSPKSASNGAEGNKENTEEIINIDVKSAIIFVISASTFLVLLFFFMSSWFVWLLIVLFCIGGVEGMHTLIVTLISRGCTNQKKVTLPYFGETTIVSLIVLIFCLAFAIAWAITRKASFSWIGQDVLGICLMISILQVARLPNIKVATVLLCCAFVYDIFWVFLSPIIFHQSVMIAVAKGNNSGGESIPMLLRFPRLTDPWGGYDMIGFGDILFPGLLVGFSLRFDKENKKSGASGYFIWLMVGYAFGLFFTYLGLYLMHGHGQPALLYLVPCTLGVCVVLGLIRGELKDLWNHGSTSTPTASLGGA</sequence>
<dbReference type="InterPro" id="IPR006639">
    <property type="entry name" value="Preselin/SPP"/>
</dbReference>
<evidence type="ECO:0000256" key="4">
    <source>
        <dbReference type="ARBA" id="ARBA00022670"/>
    </source>
</evidence>
<dbReference type="InterPro" id="IPR003137">
    <property type="entry name" value="PA_domain"/>
</dbReference>
<evidence type="ECO:0000256" key="8">
    <source>
        <dbReference type="ARBA" id="ARBA00022801"/>
    </source>
</evidence>
<comment type="similarity">
    <text evidence="3">Belongs to the peptidase A22B family.</text>
</comment>
<evidence type="ECO:0000313" key="15">
    <source>
        <dbReference type="EMBL" id="CAL1366116.1"/>
    </source>
</evidence>
<keyword evidence="8" id="KW-0378">Hydrolase</keyword>
<evidence type="ECO:0000256" key="3">
    <source>
        <dbReference type="ARBA" id="ARBA00006859"/>
    </source>
</evidence>
<feature type="transmembrane region" description="Helical" evidence="12">
    <location>
        <begin position="431"/>
        <end position="450"/>
    </location>
</feature>
<accession>A0AAV2D4C7</accession>
<evidence type="ECO:0000256" key="2">
    <source>
        <dbReference type="ARBA" id="ARBA00004337"/>
    </source>
</evidence>
<dbReference type="EMBL" id="OZ034815">
    <property type="protein sequence ID" value="CAL1366116.1"/>
    <property type="molecule type" value="Genomic_DNA"/>
</dbReference>
<feature type="transmembrane region" description="Helical" evidence="12">
    <location>
        <begin position="254"/>
        <end position="272"/>
    </location>
</feature>
<dbReference type="GO" id="GO:0042500">
    <property type="term" value="F:aspartic endopeptidase activity, intramembrane cleaving"/>
    <property type="evidence" value="ECO:0007669"/>
    <property type="project" value="InterPro"/>
</dbReference>
<keyword evidence="4" id="KW-0645">Protease</keyword>
<dbReference type="SUPFAM" id="SSF52025">
    <property type="entry name" value="PA domain"/>
    <property type="match status" value="1"/>
</dbReference>
<dbReference type="GO" id="GO:0098553">
    <property type="term" value="C:lumenal side of endoplasmic reticulum membrane"/>
    <property type="evidence" value="ECO:0007669"/>
    <property type="project" value="TreeGrafter"/>
</dbReference>
<dbReference type="InterPro" id="IPR046450">
    <property type="entry name" value="PA_dom_sf"/>
</dbReference>
<comment type="function">
    <text evidence="1">Intramembrane-cleaving aspartic protease (I-CLiP) that cleaves type II membrane signal peptides in the hydrophobic plane of the membrane.</text>
</comment>
<dbReference type="FunFam" id="3.50.30.30:FF:000007">
    <property type="entry name" value="Signal peptide peptidase-like 3"/>
    <property type="match status" value="1"/>
</dbReference>
<keyword evidence="11" id="KW-0325">Glycoprotein</keyword>
<feature type="transmembrane region" description="Helical" evidence="12">
    <location>
        <begin position="344"/>
        <end position="364"/>
    </location>
</feature>
<comment type="subcellular location">
    <subcellularLocation>
        <location evidence="2">Endosome membrane</location>
        <topology evidence="2">Multi-pass membrane protein</topology>
    </subcellularLocation>
</comment>
<evidence type="ECO:0000313" key="16">
    <source>
        <dbReference type="Proteomes" id="UP001497516"/>
    </source>
</evidence>
<feature type="transmembrane region" description="Helical" evidence="12">
    <location>
        <begin position="312"/>
        <end position="338"/>
    </location>
</feature>
<keyword evidence="5 12" id="KW-0812">Transmembrane</keyword>
<organism evidence="15 16">
    <name type="scientific">Linum trigynum</name>
    <dbReference type="NCBI Taxonomy" id="586398"/>
    <lineage>
        <taxon>Eukaryota</taxon>
        <taxon>Viridiplantae</taxon>
        <taxon>Streptophyta</taxon>
        <taxon>Embryophyta</taxon>
        <taxon>Tracheophyta</taxon>
        <taxon>Spermatophyta</taxon>
        <taxon>Magnoliopsida</taxon>
        <taxon>eudicotyledons</taxon>
        <taxon>Gunneridae</taxon>
        <taxon>Pentapetalae</taxon>
        <taxon>rosids</taxon>
        <taxon>fabids</taxon>
        <taxon>Malpighiales</taxon>
        <taxon>Linaceae</taxon>
        <taxon>Linum</taxon>
    </lineage>
</organism>
<keyword evidence="10 12" id="KW-0472">Membrane</keyword>
<reference evidence="15 16" key="1">
    <citation type="submission" date="2024-04" db="EMBL/GenBank/DDBJ databases">
        <authorList>
            <person name="Fracassetti M."/>
        </authorList>
    </citation>
    <scope>NUCLEOTIDE SEQUENCE [LARGE SCALE GENOMIC DNA]</scope>
</reference>
<evidence type="ECO:0000256" key="6">
    <source>
        <dbReference type="ARBA" id="ARBA00022729"/>
    </source>
</evidence>
<feature type="chain" id="PRO_5043774423" description="PA domain-containing protein" evidence="13">
    <location>
        <begin position="27"/>
        <end position="532"/>
    </location>
</feature>
<dbReference type="Pfam" id="PF04258">
    <property type="entry name" value="Peptidase_A22B"/>
    <property type="match status" value="1"/>
</dbReference>
<evidence type="ECO:0000256" key="12">
    <source>
        <dbReference type="SAM" id="Phobius"/>
    </source>
</evidence>
<dbReference type="GO" id="GO:0033619">
    <property type="term" value="P:membrane protein proteolysis"/>
    <property type="evidence" value="ECO:0007669"/>
    <property type="project" value="TreeGrafter"/>
</dbReference>
<dbReference type="AlphaFoldDB" id="A0AAV2D4C7"/>
<evidence type="ECO:0000256" key="10">
    <source>
        <dbReference type="ARBA" id="ARBA00023136"/>
    </source>
</evidence>
<keyword evidence="6 13" id="KW-0732">Signal</keyword>
<evidence type="ECO:0000256" key="7">
    <source>
        <dbReference type="ARBA" id="ARBA00022753"/>
    </source>
</evidence>
<keyword evidence="7" id="KW-0967">Endosome</keyword>
<dbReference type="GO" id="GO:0030660">
    <property type="term" value="C:Golgi-associated vesicle membrane"/>
    <property type="evidence" value="ECO:0007669"/>
    <property type="project" value="TreeGrafter"/>
</dbReference>
<dbReference type="SMART" id="SM00730">
    <property type="entry name" value="PSN"/>
    <property type="match status" value="1"/>
</dbReference>
<feature type="transmembrane region" description="Helical" evidence="12">
    <location>
        <begin position="278"/>
        <end position="300"/>
    </location>
</feature>
<protein>
    <recommendedName>
        <fullName evidence="14">PA domain-containing protein</fullName>
    </recommendedName>
</protein>
<name>A0AAV2D4C7_9ROSI</name>
<evidence type="ECO:0000259" key="14">
    <source>
        <dbReference type="Pfam" id="PF02225"/>
    </source>
</evidence>
<evidence type="ECO:0000256" key="11">
    <source>
        <dbReference type="ARBA" id="ARBA00023180"/>
    </source>
</evidence>
<feature type="domain" description="PA" evidence="14">
    <location>
        <begin position="83"/>
        <end position="167"/>
    </location>
</feature>
<gene>
    <name evidence="15" type="ORF">LTRI10_LOCUS10489</name>
</gene>
<dbReference type="GO" id="GO:0098554">
    <property type="term" value="C:cytoplasmic side of endoplasmic reticulum membrane"/>
    <property type="evidence" value="ECO:0007669"/>
    <property type="project" value="TreeGrafter"/>
</dbReference>
<evidence type="ECO:0000256" key="1">
    <source>
        <dbReference type="ARBA" id="ARBA00003012"/>
    </source>
</evidence>
<dbReference type="PANTHER" id="PTHR12174">
    <property type="entry name" value="SIGNAL PEPTIDE PEPTIDASE"/>
    <property type="match status" value="1"/>
</dbReference>
<dbReference type="GO" id="GO:0010008">
    <property type="term" value="C:endosome membrane"/>
    <property type="evidence" value="ECO:0007669"/>
    <property type="project" value="UniProtKB-SubCell"/>
</dbReference>
<feature type="transmembrane region" description="Helical" evidence="12">
    <location>
        <begin position="189"/>
        <end position="211"/>
    </location>
</feature>
<feature type="signal peptide" evidence="13">
    <location>
        <begin position="1"/>
        <end position="26"/>
    </location>
</feature>
<keyword evidence="16" id="KW-1185">Reference proteome</keyword>
<dbReference type="GO" id="GO:0005765">
    <property type="term" value="C:lysosomal membrane"/>
    <property type="evidence" value="ECO:0007669"/>
    <property type="project" value="TreeGrafter"/>
</dbReference>
<feature type="transmembrane region" description="Helical" evidence="12">
    <location>
        <begin position="491"/>
        <end position="509"/>
    </location>
</feature>
<keyword evidence="9 12" id="KW-1133">Transmembrane helix</keyword>
<evidence type="ECO:0000256" key="13">
    <source>
        <dbReference type="SAM" id="SignalP"/>
    </source>
</evidence>
<dbReference type="Pfam" id="PF02225">
    <property type="entry name" value="PA"/>
    <property type="match status" value="1"/>
</dbReference>
<proteinExistence type="inferred from homology"/>